<evidence type="ECO:0000313" key="3">
    <source>
        <dbReference type="EMBL" id="TYB70015.1"/>
    </source>
</evidence>
<dbReference type="InterPro" id="IPR018649">
    <property type="entry name" value="SHOCT"/>
</dbReference>
<reference evidence="3 4" key="1">
    <citation type="submission" date="2019-08" db="EMBL/GenBank/DDBJ databases">
        <title>Genomes of Antarctic Bizionia species.</title>
        <authorList>
            <person name="Bowman J.P."/>
        </authorList>
    </citation>
    <scope>NUCLEOTIDE SEQUENCE [LARGE SCALE GENOMIC DNA]</scope>
    <source>
        <strain evidence="3 4">APA-1</strain>
    </source>
</reference>
<dbReference type="Pfam" id="PF09851">
    <property type="entry name" value="SHOCT"/>
    <property type="match status" value="1"/>
</dbReference>
<keyword evidence="4" id="KW-1185">Reference proteome</keyword>
<evidence type="ECO:0000259" key="2">
    <source>
        <dbReference type="Pfam" id="PF09851"/>
    </source>
</evidence>
<proteinExistence type="predicted"/>
<dbReference type="RefSeq" id="WP_066256897.1">
    <property type="nucleotide sequence ID" value="NZ_VSKL01000010.1"/>
</dbReference>
<evidence type="ECO:0000256" key="1">
    <source>
        <dbReference type="SAM" id="Phobius"/>
    </source>
</evidence>
<evidence type="ECO:0000313" key="4">
    <source>
        <dbReference type="Proteomes" id="UP000324358"/>
    </source>
</evidence>
<dbReference type="Proteomes" id="UP000324358">
    <property type="component" value="Unassembled WGS sequence"/>
</dbReference>
<feature type="transmembrane region" description="Helical" evidence="1">
    <location>
        <begin position="6"/>
        <end position="22"/>
    </location>
</feature>
<sequence>MDERILIGAIVGLGTVSSIYIWKSENFSKAQKTILLVCILFLPLQWVLAIIMHFYNKKSDFIIGYKQNNNIKSIDKLKQLKDAEILSEEEYEDKIKTIENENKLYDVKKTNEYKSLINLNKQGILSNDEFDEKVELLKLNTNNLKYKAKPIVSTIKPRDLIGIWANKNETFEFWLTGFFIHKIDNRKITSGSWLYKNGGYLMKLKDSSQIIILIEIKNQKLKIKINSNEVICTKIKNEI</sequence>
<feature type="domain" description="SHOCT" evidence="2">
    <location>
        <begin position="74"/>
        <end position="98"/>
    </location>
</feature>
<dbReference type="EMBL" id="VSKL01000010">
    <property type="protein sequence ID" value="TYB70015.1"/>
    <property type="molecule type" value="Genomic_DNA"/>
</dbReference>
<gene>
    <name evidence="3" type="ORF">ES675_16020</name>
</gene>
<accession>A0A5D0QM71</accession>
<dbReference type="AlphaFoldDB" id="A0A5D0QM71"/>
<keyword evidence="1" id="KW-0472">Membrane</keyword>
<feature type="transmembrane region" description="Helical" evidence="1">
    <location>
        <begin position="34"/>
        <end position="55"/>
    </location>
</feature>
<keyword evidence="1" id="KW-0812">Transmembrane</keyword>
<keyword evidence="1" id="KW-1133">Transmembrane helix</keyword>
<organism evidence="3 4">
    <name type="scientific">Bizionia algoritergicola</name>
    <dbReference type="NCBI Taxonomy" id="291187"/>
    <lineage>
        <taxon>Bacteria</taxon>
        <taxon>Pseudomonadati</taxon>
        <taxon>Bacteroidota</taxon>
        <taxon>Flavobacteriia</taxon>
        <taxon>Flavobacteriales</taxon>
        <taxon>Flavobacteriaceae</taxon>
        <taxon>Bizionia</taxon>
    </lineage>
</organism>
<comment type="caution">
    <text evidence="3">The sequence shown here is derived from an EMBL/GenBank/DDBJ whole genome shotgun (WGS) entry which is preliminary data.</text>
</comment>
<dbReference type="OrthoDB" id="1454500at2"/>
<name>A0A5D0QM71_9FLAO</name>
<protein>
    <recommendedName>
        <fullName evidence="2">SHOCT domain-containing protein</fullName>
    </recommendedName>
</protein>